<dbReference type="InterPro" id="IPR036412">
    <property type="entry name" value="HAD-like_sf"/>
</dbReference>
<dbReference type="InterPro" id="IPR051540">
    <property type="entry name" value="S-2-haloacid_dehalogenase"/>
</dbReference>
<comment type="similarity">
    <text evidence="1 3">Belongs to the HAD-like hydrolase superfamily. S-2-haloalkanoic acid dehalogenase family.</text>
</comment>
<evidence type="ECO:0000256" key="2">
    <source>
        <dbReference type="ARBA" id="ARBA00022801"/>
    </source>
</evidence>
<sequence>MSDGIRAFVFDAYGTLLDVNAAVKRNAVSVGEKADAFAAMWRSRQLEYCWTRTLMNRYEDFWTVTEEALDYTLRTFKLDHDKNLKARLLSAYFVLDAHPDAREALTRLKDSRVKISVLSNGTNPMIRAALEAGGLLEFMDAALSVDDLKVYKPDPRVYQYACDTLDVKPEEVVFVSSNTWDLAGASSFGFKAARINRMQAPPEYEFATLYSEHRSLIELARLVG</sequence>
<dbReference type="PRINTS" id="PR00413">
    <property type="entry name" value="HADHALOGNASE"/>
</dbReference>
<dbReference type="NCBIfam" id="TIGR01493">
    <property type="entry name" value="HAD-SF-IA-v2"/>
    <property type="match status" value="1"/>
</dbReference>
<comment type="catalytic activity">
    <reaction evidence="3">
        <text>an (S)-2-haloacid + H2O = a (2R)-2-hydroxycarboxylate + a halide anion + H(+)</text>
        <dbReference type="Rhea" id="RHEA:11192"/>
        <dbReference type="ChEBI" id="CHEBI:15377"/>
        <dbReference type="ChEBI" id="CHEBI:15378"/>
        <dbReference type="ChEBI" id="CHEBI:16042"/>
        <dbReference type="ChEBI" id="CHEBI:58314"/>
        <dbReference type="ChEBI" id="CHEBI:137405"/>
        <dbReference type="EC" id="3.8.1.2"/>
    </reaction>
</comment>
<accession>A0ABX8UTV8</accession>
<dbReference type="PANTHER" id="PTHR43316:SF3">
    <property type="entry name" value="HALOACID DEHALOGENASE, TYPE II (AFU_ORTHOLOGUE AFUA_2G07750)-RELATED"/>
    <property type="match status" value="1"/>
</dbReference>
<dbReference type="InterPro" id="IPR006439">
    <property type="entry name" value="HAD-SF_hydro_IA"/>
</dbReference>
<dbReference type="InterPro" id="IPR023198">
    <property type="entry name" value="PGP-like_dom2"/>
</dbReference>
<dbReference type="CDD" id="cd02588">
    <property type="entry name" value="HAD_L2-DEX"/>
    <property type="match status" value="1"/>
</dbReference>
<dbReference type="NCBIfam" id="TIGR01428">
    <property type="entry name" value="HAD_type_II"/>
    <property type="match status" value="1"/>
</dbReference>
<comment type="function">
    <text evidence="3">Catalyzes the hydrolytic dehalogenation of small (S)-2-haloalkanoic acids to yield the corresponding (R)-2-hydroxyalkanoic acids.</text>
</comment>
<dbReference type="SUPFAM" id="SSF56784">
    <property type="entry name" value="HAD-like"/>
    <property type="match status" value="1"/>
</dbReference>
<gene>
    <name evidence="4" type="ORF">KZJ38_32585</name>
</gene>
<dbReference type="SFLD" id="SFLDG01135">
    <property type="entry name" value="C1.5.6:_HAD__Beta-PGM__Phospha"/>
    <property type="match status" value="1"/>
</dbReference>
<keyword evidence="2 3" id="KW-0378">Hydrolase</keyword>
<dbReference type="Pfam" id="PF00702">
    <property type="entry name" value="Hydrolase"/>
    <property type="match status" value="1"/>
</dbReference>
<dbReference type="RefSeq" id="WP_219801151.1">
    <property type="nucleotide sequence ID" value="NZ_CP080096.1"/>
</dbReference>
<protein>
    <recommendedName>
        <fullName evidence="3">(S)-2-haloacid dehalogenase</fullName>
        <ecNumber evidence="3">3.8.1.2</ecNumber>
    </recommendedName>
    <alternativeName>
        <fullName evidence="3">2-haloalkanoic acid dehalogenase</fullName>
    </alternativeName>
    <alternativeName>
        <fullName evidence="3">Halocarboxylic acid halidohydrolase</fullName>
    </alternativeName>
    <alternativeName>
        <fullName evidence="3">L-2-haloacid dehalogenase</fullName>
    </alternativeName>
</protein>
<name>A0ABX8UTV8_9BURK</name>
<dbReference type="SFLD" id="SFLDF00045">
    <property type="entry name" value="2-haloacid_dehalogenase"/>
    <property type="match status" value="1"/>
</dbReference>
<dbReference type="InterPro" id="IPR023214">
    <property type="entry name" value="HAD_sf"/>
</dbReference>
<dbReference type="SFLD" id="SFLDS00003">
    <property type="entry name" value="Haloacid_Dehalogenase"/>
    <property type="match status" value="1"/>
</dbReference>
<organism evidence="4 5">
    <name type="scientific">Paraburkholderia edwinii</name>
    <dbReference type="NCBI Taxonomy" id="2861782"/>
    <lineage>
        <taxon>Bacteria</taxon>
        <taxon>Pseudomonadati</taxon>
        <taxon>Pseudomonadota</taxon>
        <taxon>Betaproteobacteria</taxon>
        <taxon>Burkholderiales</taxon>
        <taxon>Burkholderiaceae</taxon>
        <taxon>Paraburkholderia</taxon>
    </lineage>
</organism>
<dbReference type="Gene3D" id="1.10.150.240">
    <property type="entry name" value="Putative phosphatase, domain 2"/>
    <property type="match status" value="1"/>
</dbReference>
<dbReference type="NCBIfam" id="TIGR01549">
    <property type="entry name" value="HAD-SF-IA-v1"/>
    <property type="match status" value="1"/>
</dbReference>
<dbReference type="Gene3D" id="3.40.50.1000">
    <property type="entry name" value="HAD superfamily/HAD-like"/>
    <property type="match status" value="1"/>
</dbReference>
<dbReference type="Proteomes" id="UP000826462">
    <property type="component" value="Chromosome 2"/>
</dbReference>
<evidence type="ECO:0000313" key="5">
    <source>
        <dbReference type="Proteomes" id="UP000826462"/>
    </source>
</evidence>
<dbReference type="EC" id="3.8.1.2" evidence="3"/>
<proteinExistence type="inferred from homology"/>
<dbReference type="SFLD" id="SFLDG01129">
    <property type="entry name" value="C1.5:_HAD__Beta-PGM__Phosphata"/>
    <property type="match status" value="1"/>
</dbReference>
<evidence type="ECO:0000313" key="4">
    <source>
        <dbReference type="EMBL" id="QYD71722.1"/>
    </source>
</evidence>
<dbReference type="PANTHER" id="PTHR43316">
    <property type="entry name" value="HYDROLASE, HALOACID DELAHOGENASE-RELATED"/>
    <property type="match status" value="1"/>
</dbReference>
<evidence type="ECO:0000256" key="1">
    <source>
        <dbReference type="ARBA" id="ARBA00008106"/>
    </source>
</evidence>
<dbReference type="InterPro" id="IPR006328">
    <property type="entry name" value="2-HAD"/>
</dbReference>
<keyword evidence="5" id="KW-1185">Reference proteome</keyword>
<evidence type="ECO:0000256" key="3">
    <source>
        <dbReference type="RuleBase" id="RU368077"/>
    </source>
</evidence>
<dbReference type="EMBL" id="CP080096">
    <property type="protein sequence ID" value="QYD71722.1"/>
    <property type="molecule type" value="Genomic_DNA"/>
</dbReference>
<reference evidence="4 5" key="1">
    <citation type="submission" date="2021-07" db="EMBL/GenBank/DDBJ databases">
        <title>Paraburkholderia edwinii protects Aspergillus sp. from phenazines by acting as a toxin sponge.</title>
        <authorList>
            <person name="Dahlstrom K.M."/>
            <person name="Newman D.K."/>
        </authorList>
    </citation>
    <scope>NUCLEOTIDE SEQUENCE [LARGE SCALE GENOMIC DNA]</scope>
    <source>
        <strain evidence="4 5">Pe01</strain>
    </source>
</reference>